<dbReference type="NCBIfam" id="NF041553">
    <property type="entry name" value="CBO2463_dom"/>
    <property type="match status" value="1"/>
</dbReference>
<evidence type="ECO:0000313" key="1">
    <source>
        <dbReference type="EMBL" id="MCU6747533.1"/>
    </source>
</evidence>
<gene>
    <name evidence="1" type="ORF">OCV51_07670</name>
</gene>
<keyword evidence="2" id="KW-1185">Reference proteome</keyword>
<reference evidence="1 2" key="1">
    <citation type="journal article" date="2021" name="ISME Commun">
        <title>Automated analysis of genomic sequences facilitates high-throughput and comprehensive description of bacteria.</title>
        <authorList>
            <person name="Hitch T.C.A."/>
        </authorList>
    </citation>
    <scope>NUCLEOTIDE SEQUENCE [LARGE SCALE GENOMIC DNA]</scope>
    <source>
        <strain evidence="1 2">H2_18</strain>
    </source>
</reference>
<sequence length="114" mass="13258">MTDKTVLQYGDKMIRMEGIIVELHDGCVGIDLKGRLGFLKIPMRMLITEYPLKIGQEVAWNMSFIEQLDSEVNQKYVSNLDTYIRHRKKMCEKKDIYHKGGGEDEFDNGKRDSI</sequence>
<dbReference type="InterPro" id="IPR048108">
    <property type="entry name" value="CBO2463_dom"/>
</dbReference>
<name>A0ABT2TB79_9FIRM</name>
<dbReference type="RefSeq" id="WP_267304062.1">
    <property type="nucleotide sequence ID" value="NZ_JAOQJX010000009.1"/>
</dbReference>
<dbReference type="EMBL" id="JAOQJX010000009">
    <property type="protein sequence ID" value="MCU6747533.1"/>
    <property type="molecule type" value="Genomic_DNA"/>
</dbReference>
<dbReference type="Proteomes" id="UP001652394">
    <property type="component" value="Unassembled WGS sequence"/>
</dbReference>
<accession>A0ABT2TB79</accession>
<comment type="caution">
    <text evidence="1">The sequence shown here is derived from an EMBL/GenBank/DDBJ whole genome shotgun (WGS) entry which is preliminary data.</text>
</comment>
<evidence type="ECO:0000313" key="2">
    <source>
        <dbReference type="Proteomes" id="UP001652394"/>
    </source>
</evidence>
<organism evidence="1 2">
    <name type="scientific">Faecalicatena acetigenes</name>
    <dbReference type="NCBI Taxonomy" id="2981790"/>
    <lineage>
        <taxon>Bacteria</taxon>
        <taxon>Bacillati</taxon>
        <taxon>Bacillota</taxon>
        <taxon>Clostridia</taxon>
        <taxon>Lachnospirales</taxon>
        <taxon>Lachnospiraceae</taxon>
        <taxon>Faecalicatena</taxon>
    </lineage>
</organism>
<protein>
    <submittedName>
        <fullName evidence="1">Uncharacterized protein</fullName>
    </submittedName>
</protein>
<proteinExistence type="predicted"/>